<dbReference type="RefSeq" id="WP_344223900.1">
    <property type="nucleotide sequence ID" value="NZ_BAAAQA010000008.1"/>
</dbReference>
<dbReference type="PANTHER" id="PTHR42711">
    <property type="entry name" value="ABC TRANSPORTER ATP-BINDING PROTEIN"/>
    <property type="match status" value="1"/>
</dbReference>
<feature type="region of interest" description="Disordered" evidence="7">
    <location>
        <begin position="345"/>
        <end position="372"/>
    </location>
</feature>
<dbReference type="Proteomes" id="UP001500166">
    <property type="component" value="Unassembled WGS sequence"/>
</dbReference>
<dbReference type="CDD" id="cd03230">
    <property type="entry name" value="ABC_DR_subfamily_A"/>
    <property type="match status" value="1"/>
</dbReference>
<comment type="subcellular location">
    <subcellularLocation>
        <location evidence="1">Cell membrane</location>
        <topology evidence="1">Peripheral membrane protein</topology>
    </subcellularLocation>
</comment>
<evidence type="ECO:0000256" key="1">
    <source>
        <dbReference type="ARBA" id="ARBA00004202"/>
    </source>
</evidence>
<organism evidence="9 10">
    <name type="scientific">Kocuria atrinae</name>
    <dbReference type="NCBI Taxonomy" id="592377"/>
    <lineage>
        <taxon>Bacteria</taxon>
        <taxon>Bacillati</taxon>
        <taxon>Actinomycetota</taxon>
        <taxon>Actinomycetes</taxon>
        <taxon>Micrococcales</taxon>
        <taxon>Micrococcaceae</taxon>
        <taxon>Kocuria</taxon>
    </lineage>
</organism>
<dbReference type="InterPro" id="IPR003593">
    <property type="entry name" value="AAA+_ATPase"/>
</dbReference>
<dbReference type="InterPro" id="IPR017871">
    <property type="entry name" value="ABC_transporter-like_CS"/>
</dbReference>
<accession>A0ABN2XKM9</accession>
<dbReference type="InterPro" id="IPR050763">
    <property type="entry name" value="ABC_transporter_ATP-binding"/>
</dbReference>
<keyword evidence="3" id="KW-0813">Transport</keyword>
<dbReference type="InterPro" id="IPR027417">
    <property type="entry name" value="P-loop_NTPase"/>
</dbReference>
<evidence type="ECO:0000313" key="9">
    <source>
        <dbReference type="EMBL" id="GAA2113263.1"/>
    </source>
</evidence>
<sequence length="372" mass="39905">MSSHPRHRAATSSFDDAAPPGEREGHGERGVGTAARTVEPPDPTDLAVDLQGIHKSFGKAHVLNGVDLRIPRGVIAGFLGPNGSGKSTTIRILLGLLRADSGTATVLGRDAWRDAVEAHRHLAYVPGDVNLWPGLTGGECIDLLCRMRGGTRDGAVEELIERFQLDPRKKARAYSKGNRQKVALIAALASDAELLVLDEPTSGLDPLMEREFQDVVRQRRAEGVSVLLSSHILSEVEQLCDTVAIIREGTVVEQGRLEDMRHLTRVTIEVITANDPGLLGDTASLHGLQVHEMAEGFHITGQVEPSALQGMLPGLHSLHVRQLHVTPASLEELFMRHYRADPHGEAAQATGAGDVVGVATRTPGKPAEPDPS</sequence>
<proteinExistence type="inferred from homology"/>
<evidence type="ECO:0000256" key="6">
    <source>
        <dbReference type="ARBA" id="ARBA00023251"/>
    </source>
</evidence>
<dbReference type="PROSITE" id="PS00211">
    <property type="entry name" value="ABC_TRANSPORTER_1"/>
    <property type="match status" value="1"/>
</dbReference>
<evidence type="ECO:0000256" key="2">
    <source>
        <dbReference type="ARBA" id="ARBA00005417"/>
    </source>
</evidence>
<keyword evidence="10" id="KW-1185">Reference proteome</keyword>
<dbReference type="Pfam" id="PF00005">
    <property type="entry name" value="ABC_tran"/>
    <property type="match status" value="1"/>
</dbReference>
<evidence type="ECO:0000256" key="5">
    <source>
        <dbReference type="ARBA" id="ARBA00022840"/>
    </source>
</evidence>
<dbReference type="InterPro" id="IPR003439">
    <property type="entry name" value="ABC_transporter-like_ATP-bd"/>
</dbReference>
<evidence type="ECO:0000256" key="7">
    <source>
        <dbReference type="SAM" id="MobiDB-lite"/>
    </source>
</evidence>
<dbReference type="EMBL" id="BAAAQA010000008">
    <property type="protein sequence ID" value="GAA2113263.1"/>
    <property type="molecule type" value="Genomic_DNA"/>
</dbReference>
<dbReference type="GO" id="GO:0005524">
    <property type="term" value="F:ATP binding"/>
    <property type="evidence" value="ECO:0007669"/>
    <property type="project" value="UniProtKB-KW"/>
</dbReference>
<feature type="region of interest" description="Disordered" evidence="7">
    <location>
        <begin position="1"/>
        <end position="44"/>
    </location>
</feature>
<protein>
    <submittedName>
        <fullName evidence="9">ABC transporter ATP-binding protein</fullName>
    </submittedName>
</protein>
<dbReference type="SUPFAM" id="SSF52540">
    <property type="entry name" value="P-loop containing nucleoside triphosphate hydrolases"/>
    <property type="match status" value="1"/>
</dbReference>
<comment type="caution">
    <text evidence="9">The sequence shown here is derived from an EMBL/GenBank/DDBJ whole genome shotgun (WGS) entry which is preliminary data.</text>
</comment>
<dbReference type="PANTHER" id="PTHR42711:SF5">
    <property type="entry name" value="ABC TRANSPORTER ATP-BINDING PROTEIN NATA"/>
    <property type="match status" value="1"/>
</dbReference>
<evidence type="ECO:0000259" key="8">
    <source>
        <dbReference type="PROSITE" id="PS50893"/>
    </source>
</evidence>
<reference evidence="9 10" key="1">
    <citation type="journal article" date="2019" name="Int. J. Syst. Evol. Microbiol.">
        <title>The Global Catalogue of Microorganisms (GCM) 10K type strain sequencing project: providing services to taxonomists for standard genome sequencing and annotation.</title>
        <authorList>
            <consortium name="The Broad Institute Genomics Platform"/>
            <consortium name="The Broad Institute Genome Sequencing Center for Infectious Disease"/>
            <person name="Wu L."/>
            <person name="Ma J."/>
        </authorList>
    </citation>
    <scope>NUCLEOTIDE SEQUENCE [LARGE SCALE GENOMIC DNA]</scope>
    <source>
        <strain evidence="9 10">JCM 15914</strain>
    </source>
</reference>
<keyword evidence="6" id="KW-0046">Antibiotic resistance</keyword>
<evidence type="ECO:0000313" key="10">
    <source>
        <dbReference type="Proteomes" id="UP001500166"/>
    </source>
</evidence>
<feature type="domain" description="ABC transporter" evidence="8">
    <location>
        <begin position="48"/>
        <end position="273"/>
    </location>
</feature>
<dbReference type="SMART" id="SM00382">
    <property type="entry name" value="AAA"/>
    <property type="match status" value="1"/>
</dbReference>
<evidence type="ECO:0000256" key="3">
    <source>
        <dbReference type="ARBA" id="ARBA00022448"/>
    </source>
</evidence>
<dbReference type="Gene3D" id="3.40.50.300">
    <property type="entry name" value="P-loop containing nucleotide triphosphate hydrolases"/>
    <property type="match status" value="1"/>
</dbReference>
<dbReference type="PROSITE" id="PS50893">
    <property type="entry name" value="ABC_TRANSPORTER_2"/>
    <property type="match status" value="1"/>
</dbReference>
<evidence type="ECO:0000256" key="4">
    <source>
        <dbReference type="ARBA" id="ARBA00022741"/>
    </source>
</evidence>
<comment type="similarity">
    <text evidence="2">Belongs to the ABC transporter superfamily.</text>
</comment>
<gene>
    <name evidence="9" type="ORF">GCM10009824_09840</name>
</gene>
<name>A0ABN2XKM9_9MICC</name>
<keyword evidence="5 9" id="KW-0067">ATP-binding</keyword>
<keyword evidence="4" id="KW-0547">Nucleotide-binding</keyword>